<reference evidence="2" key="1">
    <citation type="submission" date="2021-02" db="EMBL/GenBank/DDBJ databases">
        <authorList>
            <person name="Dougan E. K."/>
            <person name="Rhodes N."/>
            <person name="Thang M."/>
            <person name="Chan C."/>
        </authorList>
    </citation>
    <scope>NUCLEOTIDE SEQUENCE</scope>
</reference>
<dbReference type="AlphaFoldDB" id="A0A813JGT6"/>
<accession>A0A813JGT6</accession>
<name>A0A813JGT6_POLGL</name>
<protein>
    <submittedName>
        <fullName evidence="2">Uncharacterized protein</fullName>
    </submittedName>
</protein>
<organism evidence="2 3">
    <name type="scientific">Polarella glacialis</name>
    <name type="common">Dinoflagellate</name>
    <dbReference type="NCBI Taxonomy" id="89957"/>
    <lineage>
        <taxon>Eukaryota</taxon>
        <taxon>Sar</taxon>
        <taxon>Alveolata</taxon>
        <taxon>Dinophyceae</taxon>
        <taxon>Suessiales</taxon>
        <taxon>Suessiaceae</taxon>
        <taxon>Polarella</taxon>
    </lineage>
</organism>
<comment type="caution">
    <text evidence="2">The sequence shown here is derived from an EMBL/GenBank/DDBJ whole genome shotgun (WGS) entry which is preliminary data.</text>
</comment>
<evidence type="ECO:0000313" key="2">
    <source>
        <dbReference type="EMBL" id="CAE8678483.1"/>
    </source>
</evidence>
<feature type="region of interest" description="Disordered" evidence="1">
    <location>
        <begin position="232"/>
        <end position="251"/>
    </location>
</feature>
<evidence type="ECO:0000313" key="3">
    <source>
        <dbReference type="Proteomes" id="UP000626109"/>
    </source>
</evidence>
<sequence length="285" mass="29282">MPLSIAQLAGVLAADINENYQELTLRLFNQLCAAILVRRSDGGLLFALPAAVIPDELLDAAAAADYPDMLGPFLRGEAGIRHGATLRPRQPALLASVVLIDLPLTILDNLMLYDADHVDPELLPFAYVKSRPAWPLQADLFSLMETLLAGEVPGRLDGYVTALEELSAAAVNFATGPAAAVVMAGSGAASSGPAPLAADPFAQLLAISQATAASVQQLVGRIATLEKTKKRPAVGAQEAVGPPVGQGAGRGVRAAPQLFEEGARAGLTAGQIAKLAALSGQGLSV</sequence>
<dbReference type="EMBL" id="CAJNNW010025692">
    <property type="protein sequence ID" value="CAE8678483.1"/>
    <property type="molecule type" value="Genomic_DNA"/>
</dbReference>
<gene>
    <name evidence="2" type="ORF">PGLA2088_LOCUS20827</name>
</gene>
<dbReference type="Proteomes" id="UP000626109">
    <property type="component" value="Unassembled WGS sequence"/>
</dbReference>
<evidence type="ECO:0000256" key="1">
    <source>
        <dbReference type="SAM" id="MobiDB-lite"/>
    </source>
</evidence>
<proteinExistence type="predicted"/>